<dbReference type="InterPro" id="IPR043145">
    <property type="entry name" value="Znf_ZZ_sf"/>
</dbReference>
<name>A0A8E0RTA6_9TREM</name>
<keyword evidence="1" id="KW-0479">Metal-binding</keyword>
<evidence type="ECO:0000259" key="5">
    <source>
        <dbReference type="PROSITE" id="PS50030"/>
    </source>
</evidence>
<evidence type="ECO:0000256" key="3">
    <source>
        <dbReference type="ARBA" id="ARBA00022833"/>
    </source>
</evidence>
<evidence type="ECO:0000256" key="4">
    <source>
        <dbReference type="SAM" id="MobiDB-lite"/>
    </source>
</evidence>
<dbReference type="SUPFAM" id="SSF46934">
    <property type="entry name" value="UBA-like"/>
    <property type="match status" value="1"/>
</dbReference>
<keyword evidence="7" id="KW-1185">Reference proteome</keyword>
<feature type="region of interest" description="Disordered" evidence="4">
    <location>
        <begin position="135"/>
        <end position="162"/>
    </location>
</feature>
<reference evidence="6" key="1">
    <citation type="submission" date="2019-05" db="EMBL/GenBank/DDBJ databases">
        <title>Annotation for the trematode Fasciolopsis buski.</title>
        <authorList>
            <person name="Choi Y.-J."/>
        </authorList>
    </citation>
    <scope>NUCLEOTIDE SEQUENCE</scope>
    <source>
        <strain evidence="6">HT</strain>
        <tissue evidence="6">Whole worm</tissue>
    </source>
</reference>
<dbReference type="Proteomes" id="UP000728185">
    <property type="component" value="Unassembled WGS sequence"/>
</dbReference>
<evidence type="ECO:0000256" key="2">
    <source>
        <dbReference type="ARBA" id="ARBA00022771"/>
    </source>
</evidence>
<dbReference type="AlphaFoldDB" id="A0A8E0RTA6"/>
<accession>A0A8E0RTA6</accession>
<dbReference type="GO" id="GO:0008270">
    <property type="term" value="F:zinc ion binding"/>
    <property type="evidence" value="ECO:0007669"/>
    <property type="project" value="UniProtKB-KW"/>
</dbReference>
<dbReference type="Gene3D" id="3.30.60.90">
    <property type="match status" value="1"/>
</dbReference>
<protein>
    <recommendedName>
        <fullName evidence="5">UBA domain-containing protein</fullName>
    </recommendedName>
</protein>
<evidence type="ECO:0000256" key="1">
    <source>
        <dbReference type="ARBA" id="ARBA00022723"/>
    </source>
</evidence>
<comment type="caution">
    <text evidence="6">The sequence shown here is derived from an EMBL/GenBank/DDBJ whole genome shotgun (WGS) entry which is preliminary data.</text>
</comment>
<feature type="domain" description="UBA" evidence="5">
    <location>
        <begin position="177"/>
        <end position="221"/>
    </location>
</feature>
<evidence type="ECO:0000313" key="6">
    <source>
        <dbReference type="EMBL" id="KAA0188622.1"/>
    </source>
</evidence>
<evidence type="ECO:0000313" key="7">
    <source>
        <dbReference type="Proteomes" id="UP000728185"/>
    </source>
</evidence>
<dbReference type="InterPro" id="IPR009060">
    <property type="entry name" value="UBA-like_sf"/>
</dbReference>
<organism evidence="6 7">
    <name type="scientific">Fasciolopsis buskii</name>
    <dbReference type="NCBI Taxonomy" id="27845"/>
    <lineage>
        <taxon>Eukaryota</taxon>
        <taxon>Metazoa</taxon>
        <taxon>Spiralia</taxon>
        <taxon>Lophotrochozoa</taxon>
        <taxon>Platyhelminthes</taxon>
        <taxon>Trematoda</taxon>
        <taxon>Digenea</taxon>
        <taxon>Plagiorchiida</taxon>
        <taxon>Echinostomata</taxon>
        <taxon>Echinostomatoidea</taxon>
        <taxon>Fasciolidae</taxon>
        <taxon>Fasciolopsis</taxon>
    </lineage>
</organism>
<dbReference type="SUPFAM" id="SSF57850">
    <property type="entry name" value="RING/U-box"/>
    <property type="match status" value="1"/>
</dbReference>
<dbReference type="InterPro" id="IPR015940">
    <property type="entry name" value="UBA"/>
</dbReference>
<gene>
    <name evidence="6" type="ORF">FBUS_08030</name>
</gene>
<dbReference type="OrthoDB" id="6249603at2759"/>
<dbReference type="Gene3D" id="1.10.8.10">
    <property type="entry name" value="DNA helicase RuvA subunit, C-terminal domain"/>
    <property type="match status" value="1"/>
</dbReference>
<sequence>MLINRNDGTPLIFVSPVVPPDEKKLGGFFGGCAPEDLPRDFREQAEATGRQEESEYIQPSGYGMAQLICNQCKREDWRGDKFSCVICPRVVLCGPCYKSGFHAQHPILITRDCSGYPCPILQAVRVVASNIAAQESDDDDDVNGLPGLNGTGTGREGESRRSLDYSISCKPVANPEPEDPKVVAAIQQLRAMGFAQDYNRLSRLAKEENGDVNSMIEKLMD</sequence>
<keyword evidence="3" id="KW-0862">Zinc</keyword>
<dbReference type="PROSITE" id="PS50030">
    <property type="entry name" value="UBA"/>
    <property type="match status" value="1"/>
</dbReference>
<keyword evidence="2" id="KW-0863">Zinc-finger</keyword>
<proteinExistence type="predicted"/>
<dbReference type="EMBL" id="LUCM01008315">
    <property type="protein sequence ID" value="KAA0188622.1"/>
    <property type="molecule type" value="Genomic_DNA"/>
</dbReference>